<protein>
    <recommendedName>
        <fullName evidence="2">HTH merR-type domain-containing protein</fullName>
    </recommendedName>
</protein>
<feature type="compositionally biased region" description="Basic and acidic residues" evidence="1">
    <location>
        <begin position="151"/>
        <end position="161"/>
    </location>
</feature>
<dbReference type="Proteomes" id="UP000019063">
    <property type="component" value="Unassembled WGS sequence"/>
</dbReference>
<name>W4HQQ2_9RHOB</name>
<gene>
    <name evidence="3" type="ORF">ATO8_00460</name>
</gene>
<keyword evidence="4" id="KW-1185">Reference proteome</keyword>
<feature type="domain" description="HTH merR-type" evidence="2">
    <location>
        <begin position="10"/>
        <end position="78"/>
    </location>
</feature>
<dbReference type="PATRIC" id="fig|1317118.6.peg.94"/>
<dbReference type="eggNOG" id="COG0789">
    <property type="taxonomic scope" value="Bacteria"/>
</dbReference>
<proteinExistence type="predicted"/>
<evidence type="ECO:0000313" key="3">
    <source>
        <dbReference type="EMBL" id="ETW14335.1"/>
    </source>
</evidence>
<dbReference type="InterPro" id="IPR009061">
    <property type="entry name" value="DNA-bd_dom_put_sf"/>
</dbReference>
<evidence type="ECO:0000259" key="2">
    <source>
        <dbReference type="PROSITE" id="PS50937"/>
    </source>
</evidence>
<evidence type="ECO:0000256" key="1">
    <source>
        <dbReference type="SAM" id="MobiDB-lite"/>
    </source>
</evidence>
<dbReference type="CDD" id="cd04765">
    <property type="entry name" value="HTH_MlrA-like_sg2"/>
    <property type="match status" value="1"/>
</dbReference>
<feature type="compositionally biased region" description="Acidic residues" evidence="1">
    <location>
        <begin position="427"/>
        <end position="448"/>
    </location>
</feature>
<dbReference type="GO" id="GO:0006355">
    <property type="term" value="P:regulation of DNA-templated transcription"/>
    <property type="evidence" value="ECO:0007669"/>
    <property type="project" value="InterPro"/>
</dbReference>
<comment type="caution">
    <text evidence="3">The sequence shown here is derived from an EMBL/GenBank/DDBJ whole genome shotgun (WGS) entry which is preliminary data.</text>
</comment>
<feature type="compositionally biased region" description="Basic and acidic residues" evidence="1">
    <location>
        <begin position="487"/>
        <end position="496"/>
    </location>
</feature>
<organism evidence="3 4">
    <name type="scientific">Roseivivax marinus</name>
    <dbReference type="NCBI Taxonomy" id="1379903"/>
    <lineage>
        <taxon>Bacteria</taxon>
        <taxon>Pseudomonadati</taxon>
        <taxon>Pseudomonadota</taxon>
        <taxon>Alphaproteobacteria</taxon>
        <taxon>Rhodobacterales</taxon>
        <taxon>Roseobacteraceae</taxon>
        <taxon>Roseivivax</taxon>
    </lineage>
</organism>
<feature type="compositionally biased region" description="Low complexity" evidence="1">
    <location>
        <begin position="269"/>
        <end position="283"/>
    </location>
</feature>
<dbReference type="GO" id="GO:0003677">
    <property type="term" value="F:DNA binding"/>
    <property type="evidence" value="ECO:0007669"/>
    <property type="project" value="InterPro"/>
</dbReference>
<feature type="compositionally biased region" description="Low complexity" evidence="1">
    <location>
        <begin position="170"/>
        <end position="189"/>
    </location>
</feature>
<dbReference type="SUPFAM" id="SSF46955">
    <property type="entry name" value="Putative DNA-binding domain"/>
    <property type="match status" value="1"/>
</dbReference>
<evidence type="ECO:0000313" key="4">
    <source>
        <dbReference type="Proteomes" id="UP000019063"/>
    </source>
</evidence>
<dbReference type="PROSITE" id="PS50937">
    <property type="entry name" value="HTH_MERR_2"/>
    <property type="match status" value="1"/>
</dbReference>
<dbReference type="InterPro" id="IPR000551">
    <property type="entry name" value="MerR-type_HTH_dom"/>
</dbReference>
<feature type="compositionally biased region" description="Low complexity" evidence="1">
    <location>
        <begin position="341"/>
        <end position="354"/>
    </location>
</feature>
<reference evidence="3 4" key="1">
    <citation type="journal article" date="2014" name="Antonie Van Leeuwenhoek">
        <title>Roseivivax atlanticus sp. nov., isolated from surface seawater of the Atlantic Ocean.</title>
        <authorList>
            <person name="Li G."/>
            <person name="Lai Q."/>
            <person name="Liu X."/>
            <person name="Sun F."/>
            <person name="Shao Z."/>
        </authorList>
    </citation>
    <scope>NUCLEOTIDE SEQUENCE [LARGE SCALE GENOMIC DNA]</scope>
    <source>
        <strain evidence="3 4">22II-s10s</strain>
    </source>
</reference>
<dbReference type="Gene3D" id="1.10.1660.10">
    <property type="match status" value="1"/>
</dbReference>
<sequence length="553" mass="57498">MAKSPDAFRTISEVAEWLDTPAHVLRFWESKFTQVKPVKRAGGRRYYRPSDMELLGGIKKLLHDDGMTIKGVQKMLAERGVRAVSAYSQPVDAETLEGTAAAPEPNETYDGDAVSAPEYAETGIEGAPPEMDASFAEVEQEPQEATILPFHSRDPEARPSTEDEAVEVHSAQASPDAPAEAPQPDEIAATGAQEEDDVSADASPRPAAGPPDEAGARTDQDPVTEAPAEGHDNGQQGELFPLEQGPLPDFLSMPLADRLSQPHRILHVPGAAPEATAGAGEQDGAADEELLGGNDLATSDATTPEEASKVPDGDPQEIGPDETEAPFALSEGPDADPATQDEAVPAPAPDADTAQTDGMDAADPGLDEAPTEALAHDDPTHDPEADNAMPEPLVSDETGTGLLSPDAAQDDDAPSAGERPGYGATEDATDAPEEATDAATSDETEETAEAPAGVNAPDEMEDGIDPTTDAAGSEEREEAASPVPSNTEDHATGEDRAATPAAAAIAATLADEVEDTEPAPGILSRVAALHRIDPDTAARIRPLVAQLRDRLEA</sequence>
<feature type="region of interest" description="Disordered" evidence="1">
    <location>
        <begin position="147"/>
        <end position="496"/>
    </location>
</feature>
<dbReference type="EMBL" id="AQQW01000001">
    <property type="protein sequence ID" value="ETW14335.1"/>
    <property type="molecule type" value="Genomic_DNA"/>
</dbReference>
<dbReference type="Pfam" id="PF13411">
    <property type="entry name" value="MerR_1"/>
    <property type="match status" value="1"/>
</dbReference>
<feature type="compositionally biased region" description="Basic and acidic residues" evidence="1">
    <location>
        <begin position="374"/>
        <end position="384"/>
    </location>
</feature>
<dbReference type="SMART" id="SM00422">
    <property type="entry name" value="HTH_MERR"/>
    <property type="match status" value="1"/>
</dbReference>
<accession>W4HQQ2</accession>
<dbReference type="STRING" id="1379903.ATO8_00460"/>
<dbReference type="AlphaFoldDB" id="W4HQQ2"/>